<gene>
    <name evidence="2" type="ORF">FHR04_20345</name>
    <name evidence="1" type="ORF">HNQ04_004143</name>
</gene>
<dbReference type="Proteomes" id="UP000313988">
    <property type="component" value="Unassembled WGS sequence"/>
</dbReference>
<reference evidence="1 4" key="2">
    <citation type="submission" date="2020-08" db="EMBL/GenBank/DDBJ databases">
        <title>Genomic Encyclopedia of Type Strains, Phase IV (KMG-IV): sequencing the most valuable type-strain genomes for metagenomic binning, comparative biology and taxonomic classification.</title>
        <authorList>
            <person name="Goeker M."/>
        </authorList>
    </citation>
    <scope>NUCLEOTIDE SEQUENCE [LARGE SCALE GENOMIC DNA]</scope>
    <source>
        <strain evidence="1 4">DSM 12027</strain>
    </source>
</reference>
<name>A0A5C4XG68_9DEIO</name>
<dbReference type="EMBL" id="VDMO01000048">
    <property type="protein sequence ID" value="TNM62493.1"/>
    <property type="molecule type" value="Genomic_DNA"/>
</dbReference>
<sequence length="90" mass="10138">MDVPQPVLLLVVPAEWEAVPEGVTELRRCLGEDYGGVLTLRMARTPLHSPLAHYCGLWDRAELRLARRDLTPRIEAAFFNLAWLELEGVG</sequence>
<proteinExistence type="predicted"/>
<dbReference type="Proteomes" id="UP000629870">
    <property type="component" value="Unassembled WGS sequence"/>
</dbReference>
<dbReference type="EMBL" id="JACHEW010000048">
    <property type="protein sequence ID" value="MBB6018861.1"/>
    <property type="molecule type" value="Genomic_DNA"/>
</dbReference>
<evidence type="ECO:0000313" key="1">
    <source>
        <dbReference type="EMBL" id="MBB6018861.1"/>
    </source>
</evidence>
<protein>
    <submittedName>
        <fullName evidence="2">Uncharacterized protein</fullName>
    </submittedName>
</protein>
<organism evidence="2 3">
    <name type="scientific">Deinococcus radiopugnans ATCC 19172</name>
    <dbReference type="NCBI Taxonomy" id="585398"/>
    <lineage>
        <taxon>Bacteria</taxon>
        <taxon>Thermotogati</taxon>
        <taxon>Deinococcota</taxon>
        <taxon>Deinococci</taxon>
        <taxon>Deinococcales</taxon>
        <taxon>Deinococcaceae</taxon>
        <taxon>Deinococcus</taxon>
    </lineage>
</organism>
<accession>A0A5C4XG68</accession>
<reference evidence="2 3" key="1">
    <citation type="submission" date="2019-06" db="EMBL/GenBank/DDBJ databases">
        <title>Genome sequence of Deinococcus radiopugnans ATCC 19172.</title>
        <authorList>
            <person name="Maclea K.S."/>
            <person name="Maynard C.R."/>
        </authorList>
    </citation>
    <scope>NUCLEOTIDE SEQUENCE [LARGE SCALE GENOMIC DNA]</scope>
    <source>
        <strain evidence="2 3">ATCC 19172</strain>
    </source>
</reference>
<comment type="caution">
    <text evidence="2">The sequence shown here is derived from an EMBL/GenBank/DDBJ whole genome shotgun (WGS) entry which is preliminary data.</text>
</comment>
<dbReference type="RefSeq" id="WP_139405005.1">
    <property type="nucleotide sequence ID" value="NZ_JACHEW010000048.1"/>
</dbReference>
<keyword evidence="4" id="KW-1185">Reference proteome</keyword>
<dbReference type="AlphaFoldDB" id="A0A5C4XG68"/>
<evidence type="ECO:0000313" key="3">
    <source>
        <dbReference type="Proteomes" id="UP000313988"/>
    </source>
</evidence>
<evidence type="ECO:0000313" key="2">
    <source>
        <dbReference type="EMBL" id="TNM62493.1"/>
    </source>
</evidence>
<dbReference type="OrthoDB" id="73922at2"/>
<evidence type="ECO:0000313" key="4">
    <source>
        <dbReference type="Proteomes" id="UP000629870"/>
    </source>
</evidence>